<dbReference type="AlphaFoldDB" id="A0AB38U930"/>
<evidence type="ECO:0000313" key="2">
    <source>
        <dbReference type="Proteomes" id="UP001162960"/>
    </source>
</evidence>
<protein>
    <submittedName>
        <fullName evidence="1">Uncharacterized protein</fullName>
    </submittedName>
</protein>
<sequence length="89" mass="10457">MKSIKEIHDKMYDMNPEHYYTCGELTQSTNDILNVFFKDIENCILRLSESPGEEILKQWNNKLSTALELCVEGSPDYYTLKELYDLVNE</sequence>
<dbReference type="RefSeq" id="WP_264455095.1">
    <property type="nucleotide sequence ID" value="NZ_CP083685.1"/>
</dbReference>
<reference evidence="1" key="1">
    <citation type="submission" date="2021-06" db="EMBL/GenBank/DDBJ databases">
        <title>Interrogation of the integrated mobile genetic elements in gut-associated Bacteroides with a consensus prediction approach.</title>
        <authorList>
            <person name="Campbell D.E."/>
            <person name="Leigh J.R."/>
            <person name="Kim T."/>
            <person name="England W."/>
            <person name="Whitaker R.J."/>
            <person name="Degnan P.H."/>
        </authorList>
    </citation>
    <scope>NUCLEOTIDE SEQUENCE</scope>
    <source>
        <strain evidence="1">VPI-3443</strain>
    </source>
</reference>
<accession>A0AB38U930</accession>
<gene>
    <name evidence="1" type="ORF">KQP74_15775</name>
</gene>
<name>A0AB38U930_BACT4</name>
<evidence type="ECO:0000313" key="1">
    <source>
        <dbReference type="EMBL" id="UYU89404.1"/>
    </source>
</evidence>
<proteinExistence type="predicted"/>
<organism evidence="1 2">
    <name type="scientific">Bacteroides thetaiotaomicron</name>
    <dbReference type="NCBI Taxonomy" id="818"/>
    <lineage>
        <taxon>Bacteria</taxon>
        <taxon>Pseudomonadati</taxon>
        <taxon>Bacteroidota</taxon>
        <taxon>Bacteroidia</taxon>
        <taxon>Bacteroidales</taxon>
        <taxon>Bacteroidaceae</taxon>
        <taxon>Bacteroides</taxon>
    </lineage>
</organism>
<dbReference type="EMBL" id="CP083685">
    <property type="protein sequence ID" value="UYU89404.1"/>
    <property type="molecule type" value="Genomic_DNA"/>
</dbReference>
<dbReference type="Proteomes" id="UP001162960">
    <property type="component" value="Chromosome"/>
</dbReference>